<evidence type="ECO:0000256" key="7">
    <source>
        <dbReference type="ARBA" id="ARBA00022840"/>
    </source>
</evidence>
<name>A0A2T1C2Y7_9CYAN</name>
<dbReference type="PANTHER" id="PTHR23117">
    <property type="entry name" value="GUANYLATE KINASE-RELATED"/>
    <property type="match status" value="1"/>
</dbReference>
<dbReference type="GO" id="GO:0005524">
    <property type="term" value="F:ATP binding"/>
    <property type="evidence" value="ECO:0007669"/>
    <property type="project" value="UniProtKB-UniRule"/>
</dbReference>
<dbReference type="PROSITE" id="PS50052">
    <property type="entry name" value="GUANYLATE_KINASE_2"/>
    <property type="match status" value="1"/>
</dbReference>
<dbReference type="SUPFAM" id="SSF52540">
    <property type="entry name" value="P-loop containing nucleoside triphosphate hydrolases"/>
    <property type="match status" value="1"/>
</dbReference>
<comment type="subcellular location">
    <subcellularLocation>
        <location evidence="9">Cytoplasm</location>
    </subcellularLocation>
</comment>
<evidence type="ECO:0000256" key="4">
    <source>
        <dbReference type="ARBA" id="ARBA00022679"/>
    </source>
</evidence>
<dbReference type="Gene3D" id="3.40.50.300">
    <property type="entry name" value="P-loop containing nucleotide triphosphate hydrolases"/>
    <property type="match status" value="1"/>
</dbReference>
<dbReference type="Proteomes" id="UP000238762">
    <property type="component" value="Unassembled WGS sequence"/>
</dbReference>
<comment type="caution">
    <text evidence="11">The sequence shown here is derived from an EMBL/GenBank/DDBJ whole genome shotgun (WGS) entry which is preliminary data.</text>
</comment>
<dbReference type="FunFam" id="3.30.63.10:FF:000002">
    <property type="entry name" value="Guanylate kinase 1"/>
    <property type="match status" value="1"/>
</dbReference>
<dbReference type="Pfam" id="PF00625">
    <property type="entry name" value="Guanylate_kin"/>
    <property type="match status" value="1"/>
</dbReference>
<dbReference type="OrthoDB" id="9808150at2"/>
<reference evidence="11 12" key="1">
    <citation type="submission" date="2018-02" db="EMBL/GenBank/DDBJ databases">
        <authorList>
            <person name="Cohen D.B."/>
            <person name="Kent A.D."/>
        </authorList>
    </citation>
    <scope>NUCLEOTIDE SEQUENCE [LARGE SCALE GENOMIC DNA]</scope>
    <source>
        <strain evidence="11 12">CCAP 1448/3</strain>
    </source>
</reference>
<dbReference type="HAMAP" id="MF_00328">
    <property type="entry name" value="Guanylate_kinase"/>
    <property type="match status" value="1"/>
</dbReference>
<dbReference type="PANTHER" id="PTHR23117:SF13">
    <property type="entry name" value="GUANYLATE KINASE"/>
    <property type="match status" value="1"/>
</dbReference>
<evidence type="ECO:0000256" key="3">
    <source>
        <dbReference type="ARBA" id="ARBA00016296"/>
    </source>
</evidence>
<evidence type="ECO:0000256" key="8">
    <source>
        <dbReference type="ARBA" id="ARBA00030128"/>
    </source>
</evidence>
<dbReference type="Gene3D" id="3.30.63.10">
    <property type="entry name" value="Guanylate Kinase phosphate binding domain"/>
    <property type="match status" value="1"/>
</dbReference>
<evidence type="ECO:0000256" key="2">
    <source>
        <dbReference type="ARBA" id="ARBA00012961"/>
    </source>
</evidence>
<comment type="function">
    <text evidence="9">Essential for recycling GMP and indirectly, cGMP.</text>
</comment>
<proteinExistence type="inferred from homology"/>
<dbReference type="InterPro" id="IPR017665">
    <property type="entry name" value="Guanylate_kinase"/>
</dbReference>
<evidence type="ECO:0000256" key="1">
    <source>
        <dbReference type="ARBA" id="ARBA00005790"/>
    </source>
</evidence>
<evidence type="ECO:0000256" key="5">
    <source>
        <dbReference type="ARBA" id="ARBA00022741"/>
    </source>
</evidence>
<evidence type="ECO:0000256" key="9">
    <source>
        <dbReference type="HAMAP-Rule" id="MF_00328"/>
    </source>
</evidence>
<evidence type="ECO:0000313" key="11">
    <source>
        <dbReference type="EMBL" id="PSB02483.1"/>
    </source>
</evidence>
<dbReference type="InterPro" id="IPR027417">
    <property type="entry name" value="P-loop_NTPase"/>
</dbReference>
<comment type="similarity">
    <text evidence="1 9">Belongs to the guanylate kinase family.</text>
</comment>
<reference evidence="11 12" key="2">
    <citation type="submission" date="2018-03" db="EMBL/GenBank/DDBJ databases">
        <title>The ancient ancestry and fast evolution of plastids.</title>
        <authorList>
            <person name="Moore K.R."/>
            <person name="Magnabosco C."/>
            <person name="Momper L."/>
            <person name="Gold D.A."/>
            <person name="Bosak T."/>
            <person name="Fournier G.P."/>
        </authorList>
    </citation>
    <scope>NUCLEOTIDE SEQUENCE [LARGE SCALE GENOMIC DNA]</scope>
    <source>
        <strain evidence="11 12">CCAP 1448/3</strain>
    </source>
</reference>
<keyword evidence="7 9" id="KW-0067">ATP-binding</keyword>
<dbReference type="InterPro" id="IPR008145">
    <property type="entry name" value="GK/Ca_channel_bsu"/>
</dbReference>
<comment type="catalytic activity">
    <reaction evidence="9">
        <text>GMP + ATP = GDP + ADP</text>
        <dbReference type="Rhea" id="RHEA:20780"/>
        <dbReference type="ChEBI" id="CHEBI:30616"/>
        <dbReference type="ChEBI" id="CHEBI:58115"/>
        <dbReference type="ChEBI" id="CHEBI:58189"/>
        <dbReference type="ChEBI" id="CHEBI:456216"/>
        <dbReference type="EC" id="2.7.4.8"/>
    </reaction>
</comment>
<dbReference type="RefSeq" id="WP_106289056.1">
    <property type="nucleotide sequence ID" value="NZ_CAWNTC010000063.1"/>
</dbReference>
<feature type="domain" description="Guanylate kinase-like" evidence="10">
    <location>
        <begin position="4"/>
        <end position="182"/>
    </location>
</feature>
<dbReference type="EC" id="2.7.4.8" evidence="2 9"/>
<keyword evidence="6 9" id="KW-0418">Kinase</keyword>
<dbReference type="GO" id="GO:0005829">
    <property type="term" value="C:cytosol"/>
    <property type="evidence" value="ECO:0007669"/>
    <property type="project" value="TreeGrafter"/>
</dbReference>
<dbReference type="InterPro" id="IPR008144">
    <property type="entry name" value="Guanylate_kin-like_dom"/>
</dbReference>
<protein>
    <recommendedName>
        <fullName evidence="3 9">Guanylate kinase</fullName>
        <ecNumber evidence="2 9">2.7.4.8</ecNumber>
    </recommendedName>
    <alternativeName>
        <fullName evidence="8 9">GMP kinase</fullName>
    </alternativeName>
</protein>
<dbReference type="AlphaFoldDB" id="A0A2T1C2Y7"/>
<dbReference type="InterPro" id="IPR020590">
    <property type="entry name" value="Guanylate_kinase_CS"/>
</dbReference>
<dbReference type="PROSITE" id="PS00856">
    <property type="entry name" value="GUANYLATE_KINASE_1"/>
    <property type="match status" value="1"/>
</dbReference>
<dbReference type="GO" id="GO:0004385">
    <property type="term" value="F:GMP kinase activity"/>
    <property type="evidence" value="ECO:0007669"/>
    <property type="project" value="UniProtKB-UniRule"/>
</dbReference>
<dbReference type="EMBL" id="PVWJ01000058">
    <property type="protein sequence ID" value="PSB02483.1"/>
    <property type="molecule type" value="Genomic_DNA"/>
</dbReference>
<gene>
    <name evidence="9" type="primary">gmk</name>
    <name evidence="11" type="ORF">C7B64_12845</name>
</gene>
<dbReference type="CDD" id="cd00071">
    <property type="entry name" value="GMPK"/>
    <property type="match status" value="1"/>
</dbReference>
<sequence>MSIGKLIVLTGPSGVGKGTLLKLLLERHSQLYVSISATTRSPRPGEVDGKSYYFVSRPQFAEAIGSGSLLEWAEYAGNYYGTLRHQVEEKIAEGKWVILEIELKGARQIKQSFPSASSIFILPPSLDELEKRIKSRGQDSSEAIALRLATSRLEIAAAKEFDYQIVNENLEVALAEIEAALFTNQATISASENK</sequence>
<evidence type="ECO:0000256" key="6">
    <source>
        <dbReference type="ARBA" id="ARBA00022777"/>
    </source>
</evidence>
<accession>A0A2T1C2Y7</accession>
<keyword evidence="5 9" id="KW-0547">Nucleotide-binding</keyword>
<keyword evidence="9" id="KW-0963">Cytoplasm</keyword>
<evidence type="ECO:0000259" key="10">
    <source>
        <dbReference type="PROSITE" id="PS50052"/>
    </source>
</evidence>
<feature type="binding site" evidence="9">
    <location>
        <begin position="11"/>
        <end position="18"/>
    </location>
    <ligand>
        <name>ATP</name>
        <dbReference type="ChEBI" id="CHEBI:30616"/>
    </ligand>
</feature>
<dbReference type="NCBIfam" id="TIGR03263">
    <property type="entry name" value="guanyl_kin"/>
    <property type="match status" value="1"/>
</dbReference>
<keyword evidence="4 9" id="KW-0808">Transferase</keyword>
<evidence type="ECO:0000313" key="12">
    <source>
        <dbReference type="Proteomes" id="UP000238762"/>
    </source>
</evidence>
<organism evidence="11 12">
    <name type="scientific">Merismopedia glauca CCAP 1448/3</name>
    <dbReference type="NCBI Taxonomy" id="1296344"/>
    <lineage>
        <taxon>Bacteria</taxon>
        <taxon>Bacillati</taxon>
        <taxon>Cyanobacteriota</taxon>
        <taxon>Cyanophyceae</taxon>
        <taxon>Synechococcales</taxon>
        <taxon>Merismopediaceae</taxon>
        <taxon>Merismopedia</taxon>
    </lineage>
</organism>
<keyword evidence="12" id="KW-1185">Reference proteome</keyword>
<dbReference type="SMART" id="SM00072">
    <property type="entry name" value="GuKc"/>
    <property type="match status" value="1"/>
</dbReference>